<dbReference type="PROSITE" id="PS51918">
    <property type="entry name" value="RADICAL_SAM"/>
    <property type="match status" value="1"/>
</dbReference>
<evidence type="ECO:0000256" key="6">
    <source>
        <dbReference type="ARBA" id="ARBA00023014"/>
    </source>
</evidence>
<dbReference type="InterPro" id="IPR023867">
    <property type="entry name" value="Sulphatase_maturase_rSAM"/>
</dbReference>
<proteinExistence type="predicted"/>
<dbReference type="SUPFAM" id="SSF102114">
    <property type="entry name" value="Radical SAM enzymes"/>
    <property type="match status" value="1"/>
</dbReference>
<dbReference type="Proteomes" id="UP001142078">
    <property type="component" value="Unassembled WGS sequence"/>
</dbReference>
<feature type="domain" description="Radical SAM core" evidence="7">
    <location>
        <begin position="73"/>
        <end position="302"/>
    </location>
</feature>
<keyword evidence="2" id="KW-0004">4Fe-4S</keyword>
<evidence type="ECO:0000259" key="7">
    <source>
        <dbReference type="PROSITE" id="PS51918"/>
    </source>
</evidence>
<dbReference type="InterPro" id="IPR058240">
    <property type="entry name" value="rSAM_sf"/>
</dbReference>
<dbReference type="PANTHER" id="PTHR43787">
    <property type="entry name" value="FEMO COFACTOR BIOSYNTHESIS PROTEIN NIFB-RELATED"/>
    <property type="match status" value="1"/>
</dbReference>
<dbReference type="SFLD" id="SFLDG01386">
    <property type="entry name" value="main_SPASM_domain-containing"/>
    <property type="match status" value="1"/>
</dbReference>
<dbReference type="InterPro" id="IPR023885">
    <property type="entry name" value="4Fe4S-binding_SPASM_dom"/>
</dbReference>
<evidence type="ECO:0000256" key="3">
    <source>
        <dbReference type="ARBA" id="ARBA00022691"/>
    </source>
</evidence>
<sequence length="425" mass="48884">MENKDILLYNSLSGAFGIMNDKGRHIYENIENIKELNTEDEINILNCMKSNGFLVEQDIDERLLIKTLKNFQRFSSETLGLAIVPTLDCNMACPYCYEKKGDIYMTIRVADDIIKFIEEYLCSNTIDNIHISWYGGEPLLSIDIISYISNKIIDLCKKFKKSYNASIVTNGTLLDRETAKILYDLKITHAQVTLDGTKEVNNNRRRLKNGSDSFEIITSNIINCADIIPITVRCNIDKNNITGMDELYNFFFRNDINFYIAPIEKQTDACSVNTDKCFSYKDFSTIEFDVLRQMYTNNKNIDNISYPSVKFLPCSALSSKSYVIDPYGNLYKCWCEIGDKNKAVGTIKDGIELKGNLIKWLSIEHDKKCNQCKLFPICLGGCHLKAIEGKELECPYDVINFRDKLELYYEDYANKNRINDKINTI</sequence>
<dbReference type="SFLD" id="SFLDG01067">
    <property type="entry name" value="SPASM/twitch_domain_containing"/>
    <property type="match status" value="1"/>
</dbReference>
<evidence type="ECO:0000256" key="4">
    <source>
        <dbReference type="ARBA" id="ARBA00022723"/>
    </source>
</evidence>
<evidence type="ECO:0000313" key="8">
    <source>
        <dbReference type="EMBL" id="MCR2044363.1"/>
    </source>
</evidence>
<keyword evidence="4" id="KW-0479">Metal-binding</keyword>
<reference evidence="8" key="1">
    <citation type="submission" date="2022-07" db="EMBL/GenBank/DDBJ databases">
        <title>Enhanced cultured diversity of the mouse gut microbiota enables custom-made synthetic communities.</title>
        <authorList>
            <person name="Afrizal A."/>
        </authorList>
    </citation>
    <scope>NUCLEOTIDE SEQUENCE</scope>
    <source>
        <strain evidence="8">DSM 29482</strain>
    </source>
</reference>
<dbReference type="InterPro" id="IPR007197">
    <property type="entry name" value="rSAM"/>
</dbReference>
<keyword evidence="9" id="KW-1185">Reference proteome</keyword>
<dbReference type="CDD" id="cd01335">
    <property type="entry name" value="Radical_SAM"/>
    <property type="match status" value="1"/>
</dbReference>
<evidence type="ECO:0000256" key="1">
    <source>
        <dbReference type="ARBA" id="ARBA00001966"/>
    </source>
</evidence>
<keyword evidence="5" id="KW-0408">Iron</keyword>
<keyword evidence="3" id="KW-0949">S-adenosyl-L-methionine</keyword>
<organism evidence="8 9">
    <name type="scientific">Anaerosalibacter massiliensis</name>
    <dbReference type="NCBI Taxonomy" id="1347392"/>
    <lineage>
        <taxon>Bacteria</taxon>
        <taxon>Bacillati</taxon>
        <taxon>Bacillota</taxon>
        <taxon>Tissierellia</taxon>
        <taxon>Tissierellales</taxon>
        <taxon>Sporanaerobacteraceae</taxon>
        <taxon>Anaerosalibacter</taxon>
    </lineage>
</organism>
<dbReference type="GO" id="GO:0016491">
    <property type="term" value="F:oxidoreductase activity"/>
    <property type="evidence" value="ECO:0007669"/>
    <property type="project" value="InterPro"/>
</dbReference>
<dbReference type="GO" id="GO:0046872">
    <property type="term" value="F:metal ion binding"/>
    <property type="evidence" value="ECO:0007669"/>
    <property type="project" value="UniProtKB-KW"/>
</dbReference>
<dbReference type="AlphaFoldDB" id="A0A9X2MIX6"/>
<evidence type="ECO:0000313" key="9">
    <source>
        <dbReference type="Proteomes" id="UP001142078"/>
    </source>
</evidence>
<dbReference type="EMBL" id="JANJZL010000005">
    <property type="protein sequence ID" value="MCR2044363.1"/>
    <property type="molecule type" value="Genomic_DNA"/>
</dbReference>
<dbReference type="RefSeq" id="WP_257490468.1">
    <property type="nucleotide sequence ID" value="NZ_JANJZL010000005.1"/>
</dbReference>
<comment type="cofactor">
    <cofactor evidence="1">
        <name>[4Fe-4S] cluster</name>
        <dbReference type="ChEBI" id="CHEBI:49883"/>
    </cofactor>
</comment>
<evidence type="ECO:0000256" key="5">
    <source>
        <dbReference type="ARBA" id="ARBA00023004"/>
    </source>
</evidence>
<protein>
    <submittedName>
        <fullName evidence="8">Radical SAM protein</fullName>
    </submittedName>
</protein>
<dbReference type="InterPro" id="IPR013785">
    <property type="entry name" value="Aldolase_TIM"/>
</dbReference>
<evidence type="ECO:0000256" key="2">
    <source>
        <dbReference type="ARBA" id="ARBA00022485"/>
    </source>
</evidence>
<dbReference type="SFLD" id="SFLDG01384">
    <property type="entry name" value="thioether_bond_formation_requi"/>
    <property type="match status" value="1"/>
</dbReference>
<gene>
    <name evidence="8" type="ORF">NSA23_09570</name>
</gene>
<dbReference type="GO" id="GO:0051539">
    <property type="term" value="F:4 iron, 4 sulfur cluster binding"/>
    <property type="evidence" value="ECO:0007669"/>
    <property type="project" value="UniProtKB-KW"/>
</dbReference>
<dbReference type="NCBIfam" id="TIGR04085">
    <property type="entry name" value="rSAM_more_4Fe4S"/>
    <property type="match status" value="1"/>
</dbReference>
<comment type="caution">
    <text evidence="8">The sequence shown here is derived from an EMBL/GenBank/DDBJ whole genome shotgun (WGS) entry which is preliminary data.</text>
</comment>
<dbReference type="Pfam" id="PF04055">
    <property type="entry name" value="Radical_SAM"/>
    <property type="match status" value="1"/>
</dbReference>
<dbReference type="SFLD" id="SFLDS00029">
    <property type="entry name" value="Radical_SAM"/>
    <property type="match status" value="1"/>
</dbReference>
<name>A0A9X2MIX6_9FIRM</name>
<dbReference type="PANTHER" id="PTHR43787:SF3">
    <property type="entry name" value="ARYLSULFATASE REGULATORY PROTEIN"/>
    <property type="match status" value="1"/>
</dbReference>
<dbReference type="Gene3D" id="3.20.20.70">
    <property type="entry name" value="Aldolase class I"/>
    <property type="match status" value="1"/>
</dbReference>
<accession>A0A9X2MIX6</accession>
<keyword evidence="6" id="KW-0411">Iron-sulfur</keyword>